<dbReference type="InterPro" id="IPR000859">
    <property type="entry name" value="CUB_dom"/>
</dbReference>
<evidence type="ECO:0000259" key="4">
    <source>
        <dbReference type="PROSITE" id="PS01180"/>
    </source>
</evidence>
<name>A0A8B7NS47_HYAAZ</name>
<dbReference type="RefSeq" id="XP_018015876.1">
    <property type="nucleotide sequence ID" value="XM_018160387.1"/>
</dbReference>
<dbReference type="Pfam" id="PF26080">
    <property type="entry name" value="CUB_animal"/>
    <property type="match status" value="1"/>
</dbReference>
<dbReference type="PROSITE" id="PS01180">
    <property type="entry name" value="CUB"/>
    <property type="match status" value="2"/>
</dbReference>
<dbReference type="InterPro" id="IPR035914">
    <property type="entry name" value="Sperma_CUB_dom_sf"/>
</dbReference>
<reference evidence="6" key="1">
    <citation type="submission" date="2025-08" db="UniProtKB">
        <authorList>
            <consortium name="RefSeq"/>
        </authorList>
    </citation>
    <scope>IDENTIFICATION</scope>
    <source>
        <tissue evidence="6">Whole organism</tissue>
    </source>
</reference>
<dbReference type="PANTHER" id="PTHR33236:SF5">
    <property type="entry name" value="CUB DOMAIN-CONTAINING PROTEIN"/>
    <property type="match status" value="1"/>
</dbReference>
<proteinExistence type="predicted"/>
<dbReference type="OMA" id="IECNSEN"/>
<feature type="domain" description="CUB" evidence="4">
    <location>
        <begin position="142"/>
        <end position="258"/>
    </location>
</feature>
<keyword evidence="3" id="KW-1133">Transmembrane helix</keyword>
<dbReference type="Gene3D" id="2.60.120.290">
    <property type="entry name" value="Spermadhesin, CUB domain"/>
    <property type="match status" value="1"/>
</dbReference>
<gene>
    <name evidence="6" type="primary">LOC108672680</name>
</gene>
<evidence type="ECO:0000256" key="1">
    <source>
        <dbReference type="ARBA" id="ARBA00023157"/>
    </source>
</evidence>
<dbReference type="Proteomes" id="UP000694843">
    <property type="component" value="Unplaced"/>
</dbReference>
<keyword evidence="3" id="KW-0472">Membrane</keyword>
<dbReference type="GeneID" id="108672680"/>
<sequence length="435" mass="46778">MVLDLRTPSVDGAAIKTPIVESETTVCLQLAHFLDDRQTAVTFFIMKYYACVVACWALLAVVGRATPAKIEGLEQTQEIGDVNDREPRLFFQFFTITPDSCTTNINTQGICYSATDCKNLGGTASGSCAVGFGVCCTFSRSCESSTNVSQTLFQNPGYPAATTTVLDACRLKVYPVNSNICQIRLDLTDFSFPQPDIEGECVTDFLQVIGGVTNTPLICGENFGQHLYVDVSPDFGSVTINVVASAPGAKWNISVTQIECNSENRAPAGCLQYFTNTKGTIKSFNYDATTFPNSTPPTATTQLASQVYGVCIKPQSGFCSVSYKKTSGLVNDYTFSTTGDASIYPPGDPLPGKAGSADCTTDYLMILGGTITDANYVVISADRYCGFNFPSKVETSVQPFVLYVVTDAQETTYADSQLIDGPNVGFSVDYRMQAC</sequence>
<dbReference type="InterPro" id="IPR058698">
    <property type="entry name" value="CUB_metazoa"/>
</dbReference>
<evidence type="ECO:0000256" key="3">
    <source>
        <dbReference type="SAM" id="Phobius"/>
    </source>
</evidence>
<feature type="transmembrane region" description="Helical" evidence="3">
    <location>
        <begin position="40"/>
        <end position="62"/>
    </location>
</feature>
<feature type="domain" description="CUB" evidence="4">
    <location>
        <begin position="270"/>
        <end position="433"/>
    </location>
</feature>
<dbReference type="OrthoDB" id="6378485at2759"/>
<evidence type="ECO:0000313" key="6">
    <source>
        <dbReference type="RefSeq" id="XP_018015876.1"/>
    </source>
</evidence>
<dbReference type="AlphaFoldDB" id="A0A8B7NS47"/>
<protein>
    <submittedName>
        <fullName evidence="6">Uncharacterized protein LOC108672680</fullName>
    </submittedName>
</protein>
<dbReference type="PANTHER" id="PTHR33236">
    <property type="entry name" value="INTRAFLAGELLAR TRANSPORT PROTEIN 122 FAMILY PROTEIN-RELATED"/>
    <property type="match status" value="1"/>
</dbReference>
<accession>A0A8B7NS47</accession>
<keyword evidence="5" id="KW-1185">Reference proteome</keyword>
<keyword evidence="3" id="KW-0812">Transmembrane</keyword>
<feature type="disulfide bond" evidence="2">
    <location>
        <begin position="142"/>
        <end position="169"/>
    </location>
</feature>
<dbReference type="KEGG" id="hazt:108672680"/>
<comment type="caution">
    <text evidence="2">Lacks conserved residue(s) required for the propagation of feature annotation.</text>
</comment>
<organism evidence="5 6">
    <name type="scientific">Hyalella azteca</name>
    <name type="common">Amphipod</name>
    <dbReference type="NCBI Taxonomy" id="294128"/>
    <lineage>
        <taxon>Eukaryota</taxon>
        <taxon>Metazoa</taxon>
        <taxon>Ecdysozoa</taxon>
        <taxon>Arthropoda</taxon>
        <taxon>Crustacea</taxon>
        <taxon>Multicrustacea</taxon>
        <taxon>Malacostraca</taxon>
        <taxon>Eumalacostraca</taxon>
        <taxon>Peracarida</taxon>
        <taxon>Amphipoda</taxon>
        <taxon>Senticaudata</taxon>
        <taxon>Talitrida</taxon>
        <taxon>Talitroidea</taxon>
        <taxon>Hyalellidae</taxon>
        <taxon>Hyalella</taxon>
    </lineage>
</organism>
<evidence type="ECO:0000313" key="5">
    <source>
        <dbReference type="Proteomes" id="UP000694843"/>
    </source>
</evidence>
<keyword evidence="1 2" id="KW-1015">Disulfide bond</keyword>
<evidence type="ECO:0000256" key="2">
    <source>
        <dbReference type="PROSITE-ProRule" id="PRU00059"/>
    </source>
</evidence>